<comment type="cofactor">
    <cofactor evidence="8">
        <name>Mg(2+)</name>
        <dbReference type="ChEBI" id="CHEBI:18420"/>
    </cofactor>
    <text evidence="8">Binds two Mg(2+) per subunit. The active form of the enzyme binds two Mg(2+) ions in its active site. The first Mg(2+) forms only one salt bridge with the protein.</text>
</comment>
<dbReference type="Pfam" id="PF00929">
    <property type="entry name" value="RNase_T"/>
    <property type="match status" value="1"/>
</dbReference>
<evidence type="ECO:0000256" key="1">
    <source>
        <dbReference type="ARBA" id="ARBA00011738"/>
    </source>
</evidence>
<feature type="active site" description="Proton donor/acceptor" evidence="8">
    <location>
        <position position="181"/>
    </location>
</feature>
<dbReference type="NCBIfam" id="TIGR01298">
    <property type="entry name" value="RNaseT"/>
    <property type="match status" value="1"/>
</dbReference>
<dbReference type="KEGG" id="lri:NCTC12151_01910"/>
<evidence type="ECO:0000256" key="6">
    <source>
        <dbReference type="ARBA" id="ARBA00022839"/>
    </source>
</evidence>
<protein>
    <recommendedName>
        <fullName evidence="8">Ribonuclease T</fullName>
        <ecNumber evidence="8">3.1.13.-</ecNumber>
    </recommendedName>
    <alternativeName>
        <fullName evidence="8">Exoribonuclease T</fullName>
        <shortName evidence="8">RNase T</shortName>
    </alternativeName>
</protein>
<keyword evidence="11" id="KW-1185">Reference proteome</keyword>
<evidence type="ECO:0000256" key="2">
    <source>
        <dbReference type="ARBA" id="ARBA00022694"/>
    </source>
</evidence>
<feature type="binding site" evidence="8">
    <location>
        <position position="186"/>
    </location>
    <ligand>
        <name>Mg(2+)</name>
        <dbReference type="ChEBI" id="CHEBI:18420"/>
        <label>2</label>
        <note>catalytic</note>
    </ligand>
</feature>
<proteinExistence type="inferred from homology"/>
<evidence type="ECO:0000313" key="10">
    <source>
        <dbReference type="EMBL" id="SQI41035.1"/>
    </source>
</evidence>
<evidence type="ECO:0000256" key="7">
    <source>
        <dbReference type="ARBA" id="ARBA00022842"/>
    </source>
</evidence>
<accession>A0A2X4XM82</accession>
<evidence type="ECO:0000259" key="9">
    <source>
        <dbReference type="SMART" id="SM00479"/>
    </source>
</evidence>
<keyword evidence="5 8" id="KW-0378">Hydrolase</keyword>
<feature type="binding site" evidence="8">
    <location>
        <position position="23"/>
    </location>
    <ligand>
        <name>Mg(2+)</name>
        <dbReference type="ChEBI" id="CHEBI:18420"/>
        <label>1</label>
        <note>catalytic</note>
    </ligand>
</feature>
<comment type="similarity">
    <text evidence="8">Belongs to the RNase T family.</text>
</comment>
<dbReference type="GO" id="GO:0000287">
    <property type="term" value="F:magnesium ion binding"/>
    <property type="evidence" value="ECO:0007669"/>
    <property type="project" value="UniProtKB-UniRule"/>
</dbReference>
<feature type="domain" description="Exonuclease" evidence="9">
    <location>
        <begin position="18"/>
        <end position="203"/>
    </location>
</feature>
<dbReference type="InterPro" id="IPR005987">
    <property type="entry name" value="RNase_T"/>
</dbReference>
<feature type="site" description="Important for substrate binding and specificity" evidence="8">
    <location>
        <position position="146"/>
    </location>
</feature>
<keyword evidence="2 8" id="KW-0819">tRNA processing</keyword>
<dbReference type="GO" id="GO:0045004">
    <property type="term" value="P:DNA replication proofreading"/>
    <property type="evidence" value="ECO:0007669"/>
    <property type="project" value="TreeGrafter"/>
</dbReference>
<comment type="function">
    <text evidence="8">Trims short 3' overhangs of a variety of RNA species, leaving a one or two nucleotide 3' overhang. Responsible for the end-turnover of tRNA: specifically removes the terminal AMP residue from uncharged tRNA (tRNA-C-C-A). Also appears to be involved in tRNA biosynthesis.</text>
</comment>
<dbReference type="HAMAP" id="MF_00157">
    <property type="entry name" value="RNase_T"/>
    <property type="match status" value="1"/>
</dbReference>
<dbReference type="PANTHER" id="PTHR30231">
    <property type="entry name" value="DNA POLYMERASE III SUBUNIT EPSILON"/>
    <property type="match status" value="1"/>
</dbReference>
<feature type="site" description="Important for substrate binding and specificity" evidence="8">
    <location>
        <position position="124"/>
    </location>
</feature>
<evidence type="ECO:0000256" key="8">
    <source>
        <dbReference type="HAMAP-Rule" id="MF_00157"/>
    </source>
</evidence>
<feature type="binding site" evidence="8">
    <location>
        <position position="181"/>
    </location>
    <ligand>
        <name>Mg(2+)</name>
        <dbReference type="ChEBI" id="CHEBI:18420"/>
        <label>2</label>
        <note>catalytic</note>
    </ligand>
</feature>
<evidence type="ECO:0000313" key="11">
    <source>
        <dbReference type="Proteomes" id="UP000249005"/>
    </source>
</evidence>
<dbReference type="GO" id="GO:0016896">
    <property type="term" value="F:RNA exonuclease activity, producing 5'-phosphomonoesters"/>
    <property type="evidence" value="ECO:0007669"/>
    <property type="project" value="UniProtKB-UniRule"/>
</dbReference>
<dbReference type="RefSeq" id="WP_111740426.1">
    <property type="nucleotide sequence ID" value="NZ_LR698987.1"/>
</dbReference>
<dbReference type="EMBL" id="LS483470">
    <property type="protein sequence ID" value="SQI41035.1"/>
    <property type="molecule type" value="Genomic_DNA"/>
</dbReference>
<feature type="binding site" evidence="8">
    <location>
        <position position="23"/>
    </location>
    <ligand>
        <name>Mg(2+)</name>
        <dbReference type="ChEBI" id="CHEBI:18420"/>
        <label>2</label>
        <note>catalytic</note>
    </ligand>
</feature>
<gene>
    <name evidence="8 10" type="primary">rnt</name>
    <name evidence="10" type="ORF">NCTC12151_01910</name>
</gene>
<evidence type="ECO:0000256" key="3">
    <source>
        <dbReference type="ARBA" id="ARBA00022722"/>
    </source>
</evidence>
<dbReference type="Proteomes" id="UP000249005">
    <property type="component" value="Chromosome 1"/>
</dbReference>
<comment type="subunit">
    <text evidence="1 8">Homodimer.</text>
</comment>
<dbReference type="GO" id="GO:0008033">
    <property type="term" value="P:tRNA processing"/>
    <property type="evidence" value="ECO:0007669"/>
    <property type="project" value="UniProtKB-KW"/>
</dbReference>
<dbReference type="AlphaFoldDB" id="A0A2X4XM82"/>
<dbReference type="PANTHER" id="PTHR30231:SF2">
    <property type="entry name" value="RIBONUCLEASE T"/>
    <property type="match status" value="1"/>
</dbReference>
<organism evidence="10 11">
    <name type="scientific">Leminorella richardii</name>
    <dbReference type="NCBI Taxonomy" id="158841"/>
    <lineage>
        <taxon>Bacteria</taxon>
        <taxon>Pseudomonadati</taxon>
        <taxon>Pseudomonadota</taxon>
        <taxon>Gammaproteobacteria</taxon>
        <taxon>Enterobacterales</taxon>
        <taxon>Budviciaceae</taxon>
        <taxon>Leminorella</taxon>
    </lineage>
</organism>
<dbReference type="Gene3D" id="3.30.420.10">
    <property type="entry name" value="Ribonuclease H-like superfamily/Ribonuclease H"/>
    <property type="match status" value="1"/>
</dbReference>
<sequence length="212" mass="23426">MAETKRQNGLSERFRGFYPVVIDVETAGFDPHTNALLEIAAFTLKMDEQGWLMPDQSLHFHVEPFEGAVLSPEALAFNGIDPSNPLRGAVSEYDALHAIFKMVRKGVKDRECNRAIVVAHNAAFDHGFLMAAAERAGLKRNPFHPFATFDTAALSGLVLGQTVLAKACITAGIPFDSKQAHSALYDTERTTQLFCELVNRWKKLGGWPLPQE</sequence>
<dbReference type="InterPro" id="IPR012337">
    <property type="entry name" value="RNaseH-like_sf"/>
</dbReference>
<feature type="site" description="Important for substrate binding and specificity" evidence="8">
    <location>
        <position position="77"/>
    </location>
</feature>
<dbReference type="SMART" id="SM00479">
    <property type="entry name" value="EXOIII"/>
    <property type="match status" value="1"/>
</dbReference>
<dbReference type="GO" id="GO:0003676">
    <property type="term" value="F:nucleic acid binding"/>
    <property type="evidence" value="ECO:0007669"/>
    <property type="project" value="InterPro"/>
</dbReference>
<keyword evidence="6 8" id="KW-0269">Exonuclease</keyword>
<feature type="site" description="Important for substrate binding and specificity" evidence="8">
    <location>
        <position position="29"/>
    </location>
</feature>
<dbReference type="InterPro" id="IPR036397">
    <property type="entry name" value="RNaseH_sf"/>
</dbReference>
<evidence type="ECO:0000256" key="5">
    <source>
        <dbReference type="ARBA" id="ARBA00022801"/>
    </source>
</evidence>
<dbReference type="OrthoDB" id="9778264at2"/>
<dbReference type="GO" id="GO:0008408">
    <property type="term" value="F:3'-5' exonuclease activity"/>
    <property type="evidence" value="ECO:0007669"/>
    <property type="project" value="TreeGrafter"/>
</dbReference>
<keyword evidence="7 8" id="KW-0460">Magnesium</keyword>
<name>A0A2X4XM82_9GAMM</name>
<keyword evidence="4 8" id="KW-0479">Metal-binding</keyword>
<dbReference type="SUPFAM" id="SSF53098">
    <property type="entry name" value="Ribonuclease H-like"/>
    <property type="match status" value="1"/>
</dbReference>
<reference evidence="10 11" key="1">
    <citation type="submission" date="2018-06" db="EMBL/GenBank/DDBJ databases">
        <authorList>
            <consortium name="Pathogen Informatics"/>
            <person name="Doyle S."/>
        </authorList>
    </citation>
    <scope>NUCLEOTIDE SEQUENCE [LARGE SCALE GENOMIC DNA]</scope>
    <source>
        <strain evidence="10 11">NCTC12151</strain>
    </source>
</reference>
<evidence type="ECO:0000256" key="4">
    <source>
        <dbReference type="ARBA" id="ARBA00022723"/>
    </source>
</evidence>
<dbReference type="EC" id="3.1.13.-" evidence="8"/>
<dbReference type="CDD" id="cd06134">
    <property type="entry name" value="RNaseT"/>
    <property type="match status" value="1"/>
</dbReference>
<keyword evidence="3 8" id="KW-0540">Nuclease</keyword>
<feature type="binding site" evidence="8">
    <location>
        <position position="25"/>
    </location>
    <ligand>
        <name>Mg(2+)</name>
        <dbReference type="ChEBI" id="CHEBI:18420"/>
        <label>2</label>
        <note>catalytic</note>
    </ligand>
</feature>
<dbReference type="GO" id="GO:0005829">
    <property type="term" value="C:cytosol"/>
    <property type="evidence" value="ECO:0007669"/>
    <property type="project" value="TreeGrafter"/>
</dbReference>
<dbReference type="InterPro" id="IPR013520">
    <property type="entry name" value="Ribonucl_H"/>
</dbReference>
<dbReference type="FunFam" id="3.30.420.10:FF:000009">
    <property type="entry name" value="Ribonuclease T"/>
    <property type="match status" value="1"/>
</dbReference>